<dbReference type="InterPro" id="IPR036869">
    <property type="entry name" value="J_dom_sf"/>
</dbReference>
<feature type="compositionally biased region" description="Polar residues" evidence="2">
    <location>
        <begin position="102"/>
        <end position="117"/>
    </location>
</feature>
<gene>
    <name evidence="4" type="ORF">HPC62_05350</name>
</gene>
<name>A0A6M8B6E5_9CYAN</name>
<dbReference type="Pfam" id="PF13428">
    <property type="entry name" value="TPR_14"/>
    <property type="match status" value="1"/>
</dbReference>
<dbReference type="PANTHER" id="PTHR24074">
    <property type="entry name" value="CO-CHAPERONE PROTEIN DJLA"/>
    <property type="match status" value="1"/>
</dbReference>
<dbReference type="Gene3D" id="1.10.287.110">
    <property type="entry name" value="DnaJ domain"/>
    <property type="match status" value="1"/>
</dbReference>
<evidence type="ECO:0000256" key="1">
    <source>
        <dbReference type="PROSITE-ProRule" id="PRU00339"/>
    </source>
</evidence>
<evidence type="ECO:0000313" key="5">
    <source>
        <dbReference type="Proteomes" id="UP000505210"/>
    </source>
</evidence>
<keyword evidence="5" id="KW-1185">Reference proteome</keyword>
<dbReference type="Proteomes" id="UP000505210">
    <property type="component" value="Chromosome"/>
</dbReference>
<feature type="domain" description="J" evidence="3">
    <location>
        <begin position="5"/>
        <end position="62"/>
    </location>
</feature>
<dbReference type="EMBL" id="CP053661">
    <property type="protein sequence ID" value="QKD81692.1"/>
    <property type="molecule type" value="Genomic_DNA"/>
</dbReference>
<feature type="repeat" description="TPR" evidence="1">
    <location>
        <begin position="179"/>
        <end position="212"/>
    </location>
</feature>
<dbReference type="Gene3D" id="1.25.40.10">
    <property type="entry name" value="Tetratricopeptide repeat domain"/>
    <property type="match status" value="1"/>
</dbReference>
<reference evidence="4 5" key="1">
    <citation type="submission" date="2020-05" db="EMBL/GenBank/DDBJ databases">
        <title>Complete genome sequence of of a novel Thermoleptolyngbya strain isolated from hot springs of Ganzi, Sichuan China.</title>
        <authorList>
            <person name="Tang J."/>
            <person name="Daroch M."/>
            <person name="Li L."/>
            <person name="Waleron K."/>
            <person name="Waleron M."/>
            <person name="Waleron M."/>
        </authorList>
    </citation>
    <scope>NUCLEOTIDE SEQUENCE [LARGE SCALE GENOMIC DNA]</scope>
    <source>
        <strain evidence="4 5">PKUAC-SCTA183</strain>
    </source>
</reference>
<feature type="compositionally biased region" description="Low complexity" evidence="2">
    <location>
        <begin position="81"/>
        <end position="101"/>
    </location>
</feature>
<sequence length="232" mass="26390">MNLAECYRILGLRSSATYEEIKSSYRRLARRYHPDLNPGSAQQAEQFIQVNAAYRRLMELVRPASMGDRPLPSPAPPRPAPSAADASPSAASPKATSPSSAQKAQTQRSPTAQSSSGIRKRPPIQRNPDASPTDHQLKEHVYSRLQQLLRQQRYPRAVALVEGLAQRLPNDLEVRQWLAIAYQRWGRHLVDLKQPEKARTYLNKALRTDPRNRALWFEVDRDLRRLDGIEIL</sequence>
<keyword evidence="1" id="KW-0802">TPR repeat</keyword>
<dbReference type="CDD" id="cd06257">
    <property type="entry name" value="DnaJ"/>
    <property type="match status" value="1"/>
</dbReference>
<dbReference type="Pfam" id="PF00226">
    <property type="entry name" value="DnaJ"/>
    <property type="match status" value="1"/>
</dbReference>
<organism evidence="4 5">
    <name type="scientific">Thermoleptolyngbya sichuanensis A183</name>
    <dbReference type="NCBI Taxonomy" id="2737172"/>
    <lineage>
        <taxon>Bacteria</taxon>
        <taxon>Bacillati</taxon>
        <taxon>Cyanobacteriota</taxon>
        <taxon>Cyanophyceae</taxon>
        <taxon>Oculatellales</taxon>
        <taxon>Oculatellaceae</taxon>
        <taxon>Thermoleptolyngbya</taxon>
        <taxon>Thermoleptolyngbya sichuanensis</taxon>
    </lineage>
</organism>
<evidence type="ECO:0000259" key="3">
    <source>
        <dbReference type="PROSITE" id="PS50076"/>
    </source>
</evidence>
<dbReference type="AlphaFoldDB" id="A0A6M8B6E5"/>
<accession>A0A6M8B6E5</accession>
<dbReference type="PROSITE" id="PS50076">
    <property type="entry name" value="DNAJ_2"/>
    <property type="match status" value="1"/>
</dbReference>
<dbReference type="PROSITE" id="PS50005">
    <property type="entry name" value="TPR"/>
    <property type="match status" value="1"/>
</dbReference>
<dbReference type="KEGG" id="theu:HPC62_05350"/>
<dbReference type="PRINTS" id="PR00625">
    <property type="entry name" value="JDOMAIN"/>
</dbReference>
<dbReference type="SUPFAM" id="SSF48452">
    <property type="entry name" value="TPR-like"/>
    <property type="match status" value="1"/>
</dbReference>
<dbReference type="SUPFAM" id="SSF46565">
    <property type="entry name" value="Chaperone J-domain"/>
    <property type="match status" value="1"/>
</dbReference>
<dbReference type="InterPro" id="IPR019734">
    <property type="entry name" value="TPR_rpt"/>
</dbReference>
<evidence type="ECO:0000256" key="2">
    <source>
        <dbReference type="SAM" id="MobiDB-lite"/>
    </source>
</evidence>
<dbReference type="InterPro" id="IPR011990">
    <property type="entry name" value="TPR-like_helical_dom_sf"/>
</dbReference>
<evidence type="ECO:0000313" key="4">
    <source>
        <dbReference type="EMBL" id="QKD81692.1"/>
    </source>
</evidence>
<dbReference type="InterPro" id="IPR001623">
    <property type="entry name" value="DnaJ_domain"/>
</dbReference>
<dbReference type="RefSeq" id="WP_172354086.1">
    <property type="nucleotide sequence ID" value="NZ_CP053661.1"/>
</dbReference>
<feature type="region of interest" description="Disordered" evidence="2">
    <location>
        <begin position="65"/>
        <end position="135"/>
    </location>
</feature>
<protein>
    <submittedName>
        <fullName evidence="4">DnaJ domain-containing protein</fullName>
    </submittedName>
</protein>
<feature type="compositionally biased region" description="Pro residues" evidence="2">
    <location>
        <begin position="71"/>
        <end position="80"/>
    </location>
</feature>
<dbReference type="SMART" id="SM00271">
    <property type="entry name" value="DnaJ"/>
    <property type="match status" value="1"/>
</dbReference>
<proteinExistence type="predicted"/>
<dbReference type="InterPro" id="IPR050817">
    <property type="entry name" value="DjlA_DnaK_co-chaperone"/>
</dbReference>